<proteinExistence type="predicted"/>
<dbReference type="OrthoDB" id="170608at2157"/>
<reference evidence="4" key="1">
    <citation type="submission" date="2016-10" db="EMBL/GenBank/DDBJ databases">
        <authorList>
            <person name="Varghese N."/>
            <person name="Submissions S."/>
        </authorList>
    </citation>
    <scope>NUCLEOTIDE SEQUENCE [LARGE SCALE GENOMIC DNA]</scope>
    <source>
        <strain evidence="4">CGMCC 1.10119</strain>
    </source>
</reference>
<organism evidence="3 4">
    <name type="scientific">Halogranum gelatinilyticum</name>
    <dbReference type="NCBI Taxonomy" id="660521"/>
    <lineage>
        <taxon>Archaea</taxon>
        <taxon>Methanobacteriati</taxon>
        <taxon>Methanobacteriota</taxon>
        <taxon>Stenosarchaea group</taxon>
        <taxon>Halobacteria</taxon>
        <taxon>Halobacteriales</taxon>
        <taxon>Haloferacaceae</taxon>
    </lineage>
</organism>
<dbReference type="SUPFAM" id="SSF47794">
    <property type="entry name" value="Rad51 N-terminal domain-like"/>
    <property type="match status" value="1"/>
</dbReference>
<evidence type="ECO:0000313" key="4">
    <source>
        <dbReference type="Proteomes" id="UP000199451"/>
    </source>
</evidence>
<dbReference type="RefSeq" id="WP_170830627.1">
    <property type="nucleotide sequence ID" value="NZ_FNHL01000003.1"/>
</dbReference>
<name>A0A1G9VKR0_9EURY</name>
<sequence length="225" mass="24035">MTGSRDVTSESDASTDVSESAETSKSTDTSDTSESTDTSESADVSELTAVAFVGRKTARLLVDDGIDASDIDDKRVSYTDLVDAGVNPGVAARIRRAHSLSWSFTSDGADLERRSAQVRGLGDAERAWVAASSGDWEASERAAGNHPGDDADTPELGSVWEVLSRPTALSTLPDIDADLVARFHEGGIRSVRRLATVDAVTVADALALDEETVRRWRATARRHRD</sequence>
<protein>
    <recommendedName>
        <fullName evidence="2">DUF7409 domain-containing protein</fullName>
    </recommendedName>
</protein>
<dbReference type="AlphaFoldDB" id="A0A1G9VKR0"/>
<feature type="compositionally biased region" description="Polar residues" evidence="1">
    <location>
        <begin position="1"/>
        <end position="17"/>
    </location>
</feature>
<dbReference type="Pfam" id="PF24158">
    <property type="entry name" value="DUF7409"/>
    <property type="match status" value="1"/>
</dbReference>
<dbReference type="InterPro" id="IPR055832">
    <property type="entry name" value="DUF7409"/>
</dbReference>
<feature type="domain" description="DUF7409" evidence="2">
    <location>
        <begin position="50"/>
        <end position="96"/>
    </location>
</feature>
<feature type="compositionally biased region" description="Low complexity" evidence="1">
    <location>
        <begin position="18"/>
        <end position="46"/>
    </location>
</feature>
<dbReference type="InterPro" id="IPR010995">
    <property type="entry name" value="DNA_repair_Rad51/TF_NusA_a-hlx"/>
</dbReference>
<dbReference type="GO" id="GO:0000166">
    <property type="term" value="F:nucleotide binding"/>
    <property type="evidence" value="ECO:0007669"/>
    <property type="project" value="InterPro"/>
</dbReference>
<accession>A0A1G9VKR0</accession>
<evidence type="ECO:0000313" key="3">
    <source>
        <dbReference type="EMBL" id="SDM72802.1"/>
    </source>
</evidence>
<gene>
    <name evidence="3" type="ORF">SAMN04487949_2418</name>
</gene>
<dbReference type="EMBL" id="FNHL01000003">
    <property type="protein sequence ID" value="SDM72802.1"/>
    <property type="molecule type" value="Genomic_DNA"/>
</dbReference>
<dbReference type="STRING" id="660521.SAMN04487949_2418"/>
<feature type="region of interest" description="Disordered" evidence="1">
    <location>
        <begin position="135"/>
        <end position="155"/>
    </location>
</feature>
<feature type="region of interest" description="Disordered" evidence="1">
    <location>
        <begin position="1"/>
        <end position="46"/>
    </location>
</feature>
<keyword evidence="4" id="KW-1185">Reference proteome</keyword>
<dbReference type="Proteomes" id="UP000199451">
    <property type="component" value="Unassembled WGS sequence"/>
</dbReference>
<evidence type="ECO:0000259" key="2">
    <source>
        <dbReference type="Pfam" id="PF24158"/>
    </source>
</evidence>
<evidence type="ECO:0000256" key="1">
    <source>
        <dbReference type="SAM" id="MobiDB-lite"/>
    </source>
</evidence>